<dbReference type="EMBL" id="BK068099">
    <property type="protein sequence ID" value="DBA55475.1"/>
    <property type="molecule type" value="Genomic_DNA"/>
</dbReference>
<organism evidence="2">
    <name type="scientific">Porphyromonas phage phage018a_AFR5B1</name>
    <dbReference type="NCBI Taxonomy" id="3154108"/>
    <lineage>
        <taxon>Viruses</taxon>
        <taxon>Duplodnaviria</taxon>
        <taxon>Heunggongvirae</taxon>
        <taxon>Uroviricota</taxon>
        <taxon>Caudoviricetes</taxon>
        <taxon>Nixviridae</taxon>
        <taxon>Dewhirstvirus</taxon>
        <taxon>Dewhirstvirus pging00L</taxon>
    </lineage>
</organism>
<protein>
    <submittedName>
        <fullName evidence="2">Spanin</fullName>
    </submittedName>
</protein>
<proteinExistence type="predicted"/>
<sequence length="206" mass="22852">MKRTRCNRPAICYFVAVLIAMSAALLQIGCRVKSKYSHSIDAQRTETVISDAARAETAVQKTNVQRSTTSTAAATVEAWLSGSVDLELVTKQYERDGLGSYLAAESILKRKEHNELGHRSELTMSIIDSVLQVRIDSALSAERTRVQLSAQSQLKSKESASRRASGFPFDFVLSCFVAIFLLSLFARLLRGILPKLYNKLCSKKKM</sequence>
<evidence type="ECO:0000256" key="1">
    <source>
        <dbReference type="SAM" id="Phobius"/>
    </source>
</evidence>
<accession>A0AAT9JDR8</accession>
<feature type="transmembrane region" description="Helical" evidence="1">
    <location>
        <begin position="171"/>
        <end position="189"/>
    </location>
</feature>
<keyword evidence="1" id="KW-0812">Transmembrane</keyword>
<reference evidence="2" key="1">
    <citation type="journal article" date="2023" name="Microbiome">
        <title>Phages are unrecognized players in the ecology of the oral pathogen Porphyromonas gingivalis.</title>
        <authorList>
            <person name="Matrishin C.B."/>
            <person name="Haase E.M."/>
            <person name="Dewhirst F.E."/>
            <person name="Mark Welch J.L."/>
            <person name="Miranda-Sanchez F."/>
            <person name="Chen T."/>
            <person name="MacFarland D.C."/>
            <person name="Kauffman K.M."/>
        </authorList>
    </citation>
    <scope>NUCLEOTIDE SEQUENCE</scope>
</reference>
<keyword evidence="1" id="KW-1133">Transmembrane helix</keyword>
<reference evidence="2" key="2">
    <citation type="submission" date="2024-05" db="EMBL/GenBank/DDBJ databases">
        <authorList>
            <person name="Matrishin C.B."/>
            <person name="Kauffman K.M."/>
        </authorList>
    </citation>
    <scope>NUCLEOTIDE SEQUENCE</scope>
</reference>
<keyword evidence="1" id="KW-0472">Membrane</keyword>
<evidence type="ECO:0000313" key="2">
    <source>
        <dbReference type="EMBL" id="DBA55475.1"/>
    </source>
</evidence>
<name>A0AAT9JDR8_9CAUD</name>